<comment type="function">
    <text evidence="1">Catalyzes the ATP-dependent phosphorylation of thiamine-monophosphate (TMP) to form thiamine-pyrophosphate (TPP), the active form of vitamin B1.</text>
</comment>
<dbReference type="Gene3D" id="3.90.650.10">
    <property type="entry name" value="PurM-like C-terminal domain"/>
    <property type="match status" value="1"/>
</dbReference>
<dbReference type="EC" id="2.7.4.16" evidence="1"/>
<accession>A0ABR8EYY8</accession>
<evidence type="ECO:0000259" key="3">
    <source>
        <dbReference type="Pfam" id="PF02769"/>
    </source>
</evidence>
<evidence type="ECO:0000313" key="5">
    <source>
        <dbReference type="Proteomes" id="UP000604661"/>
    </source>
</evidence>
<dbReference type="NCBIfam" id="TIGR01379">
    <property type="entry name" value="thiL"/>
    <property type="match status" value="1"/>
</dbReference>
<feature type="binding site" evidence="1">
    <location>
        <position position="40"/>
    </location>
    <ligand>
        <name>Mg(2+)</name>
        <dbReference type="ChEBI" id="CHEBI:18420"/>
        <label>3</label>
    </ligand>
</feature>
<comment type="similarity">
    <text evidence="1">Belongs to the thiamine-monophosphate kinase family.</text>
</comment>
<feature type="binding site" evidence="1">
    <location>
        <position position="88"/>
    </location>
    <ligand>
        <name>Mg(2+)</name>
        <dbReference type="ChEBI" id="CHEBI:18420"/>
        <label>2</label>
    </ligand>
</feature>
<feature type="binding site" evidence="1">
    <location>
        <begin position="135"/>
        <end position="136"/>
    </location>
    <ligand>
        <name>ATP</name>
        <dbReference type="ChEBI" id="CHEBI:30616"/>
    </ligand>
</feature>
<evidence type="ECO:0000259" key="2">
    <source>
        <dbReference type="Pfam" id="PF00586"/>
    </source>
</evidence>
<dbReference type="InterPro" id="IPR036676">
    <property type="entry name" value="PurM-like_C_sf"/>
</dbReference>
<feature type="binding site" evidence="1">
    <location>
        <position position="237"/>
    </location>
    <ligand>
        <name>Mg(2+)</name>
        <dbReference type="ChEBI" id="CHEBI:18420"/>
        <label>5</label>
    </ligand>
</feature>
<dbReference type="GO" id="GO:0009030">
    <property type="term" value="F:thiamine-phosphate kinase activity"/>
    <property type="evidence" value="ECO:0007669"/>
    <property type="project" value="UniProtKB-EC"/>
</dbReference>
<feature type="binding site" evidence="1">
    <location>
        <position position="236"/>
    </location>
    <ligand>
        <name>ATP</name>
        <dbReference type="ChEBI" id="CHEBI:30616"/>
    </ligand>
</feature>
<dbReference type="CDD" id="cd02194">
    <property type="entry name" value="ThiL"/>
    <property type="match status" value="1"/>
</dbReference>
<feature type="binding site" evidence="1">
    <location>
        <position position="234"/>
    </location>
    <ligand>
        <name>Mg(2+)</name>
        <dbReference type="ChEBI" id="CHEBI:18420"/>
        <label>3</label>
    </ligand>
</feature>
<dbReference type="SUPFAM" id="SSF55326">
    <property type="entry name" value="PurM N-terminal domain-like"/>
    <property type="match status" value="1"/>
</dbReference>
<protein>
    <recommendedName>
        <fullName evidence="1">Thiamine-monophosphate kinase</fullName>
        <shortName evidence="1">TMP kinase</shortName>
        <shortName evidence="1">Thiamine-phosphate kinase</shortName>
        <ecNumber evidence="1">2.7.4.16</ecNumber>
    </recommendedName>
</protein>
<comment type="catalytic activity">
    <reaction evidence="1">
        <text>thiamine phosphate + ATP = thiamine diphosphate + ADP</text>
        <dbReference type="Rhea" id="RHEA:15913"/>
        <dbReference type="ChEBI" id="CHEBI:30616"/>
        <dbReference type="ChEBI" id="CHEBI:37575"/>
        <dbReference type="ChEBI" id="CHEBI:58937"/>
        <dbReference type="ChEBI" id="CHEBI:456216"/>
        <dbReference type="EC" id="2.7.4.16"/>
    </reaction>
</comment>
<dbReference type="InterPro" id="IPR010918">
    <property type="entry name" value="PurM-like_C_dom"/>
</dbReference>
<feature type="binding site" evidence="1">
    <location>
        <position position="136"/>
    </location>
    <ligand>
        <name>Mg(2+)</name>
        <dbReference type="ChEBI" id="CHEBI:18420"/>
        <label>1</label>
    </ligand>
</feature>
<reference evidence="4 5" key="1">
    <citation type="journal article" date="2020" name="ISME J.">
        <title>Comparative genomics reveals insights into cyanobacterial evolution and habitat adaptation.</title>
        <authorList>
            <person name="Chen M.Y."/>
            <person name="Teng W.K."/>
            <person name="Zhao L."/>
            <person name="Hu C.X."/>
            <person name="Zhou Y.K."/>
            <person name="Han B.P."/>
            <person name="Song L.R."/>
            <person name="Shu W.S."/>
        </authorList>
    </citation>
    <scope>NUCLEOTIDE SEQUENCE [LARGE SCALE GENOMIC DNA]</scope>
    <source>
        <strain evidence="4 5">FACHB-391</strain>
    </source>
</reference>
<keyword evidence="5" id="KW-1185">Reference proteome</keyword>
<keyword evidence="1" id="KW-0067">ATP-binding</keyword>
<organism evidence="4 5">
    <name type="scientific">Nostoc linckia FACHB-391</name>
    <dbReference type="NCBI Taxonomy" id="2692906"/>
    <lineage>
        <taxon>Bacteria</taxon>
        <taxon>Bacillati</taxon>
        <taxon>Cyanobacteriota</taxon>
        <taxon>Cyanophyceae</taxon>
        <taxon>Nostocales</taxon>
        <taxon>Nostocaceae</taxon>
        <taxon>Nostoc</taxon>
    </lineage>
</organism>
<feature type="domain" description="PurM-like N-terminal" evidence="2">
    <location>
        <begin position="38"/>
        <end position="153"/>
    </location>
</feature>
<dbReference type="SUPFAM" id="SSF56042">
    <property type="entry name" value="PurM C-terminal domain-like"/>
    <property type="match status" value="1"/>
</dbReference>
<feature type="binding site" evidence="1">
    <location>
        <position position="88"/>
    </location>
    <ligand>
        <name>Mg(2+)</name>
        <dbReference type="ChEBI" id="CHEBI:18420"/>
        <label>3</label>
    </ligand>
</feature>
<keyword evidence="1" id="KW-0460">Magnesium</keyword>
<feature type="binding site" evidence="1">
    <location>
        <position position="343"/>
    </location>
    <ligand>
        <name>substrate</name>
    </ligand>
</feature>
<keyword evidence="1 4" id="KW-0418">Kinase</keyword>
<dbReference type="InterPro" id="IPR036921">
    <property type="entry name" value="PurM-like_N_sf"/>
</dbReference>
<evidence type="ECO:0000256" key="1">
    <source>
        <dbReference type="HAMAP-Rule" id="MF_02128"/>
    </source>
</evidence>
<dbReference type="Pfam" id="PF02769">
    <property type="entry name" value="AIRS_C"/>
    <property type="match status" value="1"/>
</dbReference>
<feature type="binding site" evidence="1">
    <location>
        <position position="57"/>
    </location>
    <ligand>
        <name>Mg(2+)</name>
        <dbReference type="ChEBI" id="CHEBI:18420"/>
        <label>1</label>
    </ligand>
</feature>
<dbReference type="Pfam" id="PF00586">
    <property type="entry name" value="AIRS"/>
    <property type="match status" value="1"/>
</dbReference>
<comment type="pathway">
    <text evidence="1">Cofactor biosynthesis; thiamine diphosphate biosynthesis; thiamine diphosphate from thiamine phosphate: step 1/1.</text>
</comment>
<dbReference type="RefSeq" id="WP_190895381.1">
    <property type="nucleotide sequence ID" value="NZ_JACJTE010000026.1"/>
</dbReference>
<comment type="caution">
    <text evidence="1">Lacks conserved residue(s) required for the propagation of feature annotation.</text>
</comment>
<keyword evidence="1" id="KW-0784">Thiamine biosynthesis</keyword>
<dbReference type="HAMAP" id="MF_02128">
    <property type="entry name" value="TMP_kinase"/>
    <property type="match status" value="1"/>
</dbReference>
<comment type="miscellaneous">
    <text evidence="1">Reaction mechanism of ThiL seems to utilize a direct, inline transfer of the gamma-phosphate of ATP to TMP rather than a phosphorylated enzyme intermediate.</text>
</comment>
<comment type="caution">
    <text evidence="4">The sequence shown here is derived from an EMBL/GenBank/DDBJ whole genome shotgun (WGS) entry which is preliminary data.</text>
</comment>
<dbReference type="PIRSF" id="PIRSF005303">
    <property type="entry name" value="Thiam_monoph_kin"/>
    <property type="match status" value="1"/>
</dbReference>
<keyword evidence="1" id="KW-0547">Nucleotide-binding</keyword>
<sequence>MNKFISDEPIRLQMIKDIFLETNNQALNILIQIGVKDGDDAALIKYSEQDSLVVASDFIRGSEFYLFELGYLNYFDIGYYLIVANLSDIAAMGATPLALTTVIRYRNEMTDEQFNQIVRGIKAAADFFNVQIIGGDIGSHSADVLTATALGMVKTENALLRRGVRNDDLLCVTGKIGLPITALIYFKEVKPLNSGSLLSIEEENKILLSWQRPVARIEEGLLLSENKLANACQDISDGLKATIQQMSELNNQTFTIYADRLPIDETTKKLGYFLNIDPVKIAVSASVDFELMFTLSPHNQKLCSALFADKGCKFSVIGEVNKVNKNILFDYNGNEVELPGVVWKQQTGDYLKQIINRMN</sequence>
<name>A0ABR8EYY8_NOSLI</name>
<evidence type="ECO:0000313" key="4">
    <source>
        <dbReference type="EMBL" id="MBD2563143.1"/>
    </source>
</evidence>
<feature type="binding site" evidence="1">
    <location>
        <position position="57"/>
    </location>
    <ligand>
        <name>Mg(2+)</name>
        <dbReference type="ChEBI" id="CHEBI:18420"/>
        <label>2</label>
    </ligand>
</feature>
<feature type="binding site" evidence="1">
    <location>
        <position position="161"/>
    </location>
    <ligand>
        <name>ATP</name>
        <dbReference type="ChEBI" id="CHEBI:30616"/>
    </ligand>
</feature>
<dbReference type="InterPro" id="IPR006283">
    <property type="entry name" value="ThiL-like"/>
</dbReference>
<keyword evidence="1 4" id="KW-0808">Transferase</keyword>
<dbReference type="PANTHER" id="PTHR30270">
    <property type="entry name" value="THIAMINE-MONOPHOSPHATE KINASE"/>
    <property type="match status" value="1"/>
</dbReference>
<dbReference type="Proteomes" id="UP000604661">
    <property type="component" value="Unassembled WGS sequence"/>
</dbReference>
<keyword evidence="1" id="KW-0479">Metal-binding</keyword>
<dbReference type="PANTHER" id="PTHR30270:SF3">
    <property type="entry name" value="THIAMINE-MONOPHOSPHATE KINASE"/>
    <property type="match status" value="1"/>
</dbReference>
<dbReference type="EMBL" id="JACJTE010000026">
    <property type="protein sequence ID" value="MBD2563143.1"/>
    <property type="molecule type" value="Genomic_DNA"/>
</dbReference>
<gene>
    <name evidence="1 4" type="primary">thiL</name>
    <name evidence="4" type="ORF">H6G95_21490</name>
</gene>
<feature type="binding site" evidence="1">
    <location>
        <position position="88"/>
    </location>
    <ligand>
        <name>Mg(2+)</name>
        <dbReference type="ChEBI" id="CHEBI:18420"/>
        <label>4</label>
    </ligand>
</feature>
<feature type="binding site" evidence="1">
    <location>
        <position position="56"/>
    </location>
    <ligand>
        <name>Mg(2+)</name>
        <dbReference type="ChEBI" id="CHEBI:18420"/>
        <label>1</label>
    </ligand>
</feature>
<proteinExistence type="inferred from homology"/>
<feature type="domain" description="PurM-like C-terminal" evidence="3">
    <location>
        <begin position="168"/>
        <end position="327"/>
    </location>
</feature>
<feature type="binding site" evidence="1">
    <location>
        <position position="40"/>
    </location>
    <ligand>
        <name>Mg(2+)</name>
        <dbReference type="ChEBI" id="CHEBI:18420"/>
        <label>4</label>
    </ligand>
</feature>
<dbReference type="Gene3D" id="3.30.1330.10">
    <property type="entry name" value="PurM-like, N-terminal domain"/>
    <property type="match status" value="1"/>
</dbReference>
<dbReference type="InterPro" id="IPR016188">
    <property type="entry name" value="PurM-like_N"/>
</dbReference>